<gene>
    <name evidence="1" type="ORF">Poly41_24440</name>
</gene>
<keyword evidence="2" id="KW-1185">Reference proteome</keyword>
<proteinExistence type="predicted"/>
<name>A0A5C6DXN0_9BACT</name>
<evidence type="ECO:0000313" key="2">
    <source>
        <dbReference type="Proteomes" id="UP000319143"/>
    </source>
</evidence>
<reference evidence="1 2" key="1">
    <citation type="submission" date="2019-02" db="EMBL/GenBank/DDBJ databases">
        <title>Deep-cultivation of Planctomycetes and their phenomic and genomic characterization uncovers novel biology.</title>
        <authorList>
            <person name="Wiegand S."/>
            <person name="Jogler M."/>
            <person name="Boedeker C."/>
            <person name="Pinto D."/>
            <person name="Vollmers J."/>
            <person name="Rivas-Marin E."/>
            <person name="Kohn T."/>
            <person name="Peeters S.H."/>
            <person name="Heuer A."/>
            <person name="Rast P."/>
            <person name="Oberbeckmann S."/>
            <person name="Bunk B."/>
            <person name="Jeske O."/>
            <person name="Meyerdierks A."/>
            <person name="Storesund J.E."/>
            <person name="Kallscheuer N."/>
            <person name="Luecker S."/>
            <person name="Lage O.M."/>
            <person name="Pohl T."/>
            <person name="Merkel B.J."/>
            <person name="Hornburger P."/>
            <person name="Mueller R.-W."/>
            <person name="Bruemmer F."/>
            <person name="Labrenz M."/>
            <person name="Spormann A.M."/>
            <person name="Op Den Camp H."/>
            <person name="Overmann J."/>
            <person name="Amann R."/>
            <person name="Jetten M.S.M."/>
            <person name="Mascher T."/>
            <person name="Medema M.H."/>
            <person name="Devos D.P."/>
            <person name="Kaster A.-K."/>
            <person name="Ovreas L."/>
            <person name="Rohde M."/>
            <person name="Galperin M.Y."/>
            <person name="Jogler C."/>
        </authorList>
    </citation>
    <scope>NUCLEOTIDE SEQUENCE [LARGE SCALE GENOMIC DNA]</scope>
    <source>
        <strain evidence="1 2">Poly41</strain>
    </source>
</reference>
<organism evidence="1 2">
    <name type="scientific">Novipirellula artificiosorum</name>
    <dbReference type="NCBI Taxonomy" id="2528016"/>
    <lineage>
        <taxon>Bacteria</taxon>
        <taxon>Pseudomonadati</taxon>
        <taxon>Planctomycetota</taxon>
        <taxon>Planctomycetia</taxon>
        <taxon>Pirellulales</taxon>
        <taxon>Pirellulaceae</taxon>
        <taxon>Novipirellula</taxon>
    </lineage>
</organism>
<dbReference type="RefSeq" id="WP_197231231.1">
    <property type="nucleotide sequence ID" value="NZ_SJPV01000003.1"/>
</dbReference>
<dbReference type="EMBL" id="SJPV01000003">
    <property type="protein sequence ID" value="TWU39589.1"/>
    <property type="molecule type" value="Genomic_DNA"/>
</dbReference>
<evidence type="ECO:0000313" key="1">
    <source>
        <dbReference type="EMBL" id="TWU39589.1"/>
    </source>
</evidence>
<protein>
    <submittedName>
        <fullName evidence="1">Uncharacterized protein</fullName>
    </submittedName>
</protein>
<sequence>MNTHTSSAVGKLLGSIPNRLQLAGGWIDQPFVSEHNPNPPGSMVVVQIEPDFRPMDRSGIASGTRAIAMKIWDGQLPDLPLEDLVRELYEVENEGKSEPSGSQDMIGLIYPGVNRLDYDFQVQGGVFPCHVESCNRADVARWLEKVLHVIPVEPRPDGYNPLGEKHLDAEWAGKLGQSGQDCYDAIVRMDAKALGASLNLTMQCWATLLPHVVRHPLLRVDLMSLLQAYQQEYSGAMYSGCGGGYLIVVSEVPVPGAFHVNVRIANS</sequence>
<comment type="caution">
    <text evidence="1">The sequence shown here is derived from an EMBL/GenBank/DDBJ whole genome shotgun (WGS) entry which is preliminary data.</text>
</comment>
<dbReference type="AlphaFoldDB" id="A0A5C6DXN0"/>
<dbReference type="Proteomes" id="UP000319143">
    <property type="component" value="Unassembled WGS sequence"/>
</dbReference>
<accession>A0A5C6DXN0</accession>